<organism evidence="5 6">
    <name type="scientific">Paenibacillus aquistagni</name>
    <dbReference type="NCBI Taxonomy" id="1852522"/>
    <lineage>
        <taxon>Bacteria</taxon>
        <taxon>Bacillati</taxon>
        <taxon>Bacillota</taxon>
        <taxon>Bacilli</taxon>
        <taxon>Bacillales</taxon>
        <taxon>Paenibacillaceae</taxon>
        <taxon>Paenibacillus</taxon>
    </lineage>
</organism>
<gene>
    <name evidence="5" type="ORF">SAMN06295960_3278</name>
</gene>
<dbReference type="GO" id="GO:0008484">
    <property type="term" value="F:sulfuric ester hydrolase activity"/>
    <property type="evidence" value="ECO:0007669"/>
    <property type="project" value="TreeGrafter"/>
</dbReference>
<keyword evidence="6" id="KW-1185">Reference proteome</keyword>
<name>A0A1X7LCR5_9BACL</name>
<reference evidence="5 6" key="1">
    <citation type="submission" date="2017-04" db="EMBL/GenBank/DDBJ databases">
        <authorList>
            <person name="Afonso C.L."/>
            <person name="Miller P.J."/>
            <person name="Scott M.A."/>
            <person name="Spackman E."/>
            <person name="Goraichik I."/>
            <person name="Dimitrov K.M."/>
            <person name="Suarez D.L."/>
            <person name="Swayne D.E."/>
        </authorList>
    </citation>
    <scope>NUCLEOTIDE SEQUENCE [LARGE SCALE GENOMIC DNA]</scope>
    <source>
        <strain evidence="5 6">11</strain>
    </source>
</reference>
<keyword evidence="2" id="KW-0479">Metal-binding</keyword>
<dbReference type="GO" id="GO:0046872">
    <property type="term" value="F:metal ion binding"/>
    <property type="evidence" value="ECO:0007669"/>
    <property type="project" value="UniProtKB-KW"/>
</dbReference>
<dbReference type="InterPro" id="IPR024607">
    <property type="entry name" value="Sulfatase_CS"/>
</dbReference>
<comment type="similarity">
    <text evidence="1">Belongs to the sulfatase family.</text>
</comment>
<dbReference type="AlphaFoldDB" id="A0A1X7LCR5"/>
<dbReference type="OrthoDB" id="9762324at2"/>
<dbReference type="EMBL" id="FXAZ01000004">
    <property type="protein sequence ID" value="SMG51656.1"/>
    <property type="molecule type" value="Genomic_DNA"/>
</dbReference>
<proteinExistence type="inferred from homology"/>
<dbReference type="GO" id="GO:0005737">
    <property type="term" value="C:cytoplasm"/>
    <property type="evidence" value="ECO:0007669"/>
    <property type="project" value="TreeGrafter"/>
</dbReference>
<evidence type="ECO:0000256" key="3">
    <source>
        <dbReference type="ARBA" id="ARBA00022801"/>
    </source>
</evidence>
<feature type="domain" description="Sulfatase N-terminal" evidence="4">
    <location>
        <begin position="10"/>
        <end position="371"/>
    </location>
</feature>
<accession>A0A1X7LCR5</accession>
<dbReference type="Gene3D" id="3.40.720.10">
    <property type="entry name" value="Alkaline Phosphatase, subunit A"/>
    <property type="match status" value="1"/>
</dbReference>
<evidence type="ECO:0000313" key="5">
    <source>
        <dbReference type="EMBL" id="SMG51656.1"/>
    </source>
</evidence>
<dbReference type="PANTHER" id="PTHR45953:SF1">
    <property type="entry name" value="IDURONATE 2-SULFATASE"/>
    <property type="match status" value="1"/>
</dbReference>
<dbReference type="Proteomes" id="UP000193834">
    <property type="component" value="Unassembled WGS sequence"/>
</dbReference>
<evidence type="ECO:0000313" key="6">
    <source>
        <dbReference type="Proteomes" id="UP000193834"/>
    </source>
</evidence>
<dbReference type="NCBIfam" id="NF010322">
    <property type="entry name" value="PRK13759.1"/>
    <property type="match status" value="1"/>
</dbReference>
<protein>
    <submittedName>
        <fullName evidence="5">Arylsulfatase A</fullName>
    </submittedName>
</protein>
<dbReference type="SUPFAM" id="SSF53649">
    <property type="entry name" value="Alkaline phosphatase-like"/>
    <property type="match status" value="1"/>
</dbReference>
<evidence type="ECO:0000259" key="4">
    <source>
        <dbReference type="Pfam" id="PF00884"/>
    </source>
</evidence>
<evidence type="ECO:0000256" key="2">
    <source>
        <dbReference type="ARBA" id="ARBA00022723"/>
    </source>
</evidence>
<sequence length="506" mass="57283">MAQAGTAKQPNILFITVDQMRFDCLSIAGHPIVETPNLDELARTGVRFDRAYTATPSCIPARAAIFTGQSPAHHGRTGYEDCVPWRYEETMPGELAKAGYHTQCVGKMHVYPARSLLGFHNVVMHDGYLHHNRMRHNVAAKDHFDQVDDYLVWLRQQVPSADLVDLGLDCNASTVARPWELPERLHPTNWVVSESIDFLRRRDPSKPFFLWMSFVRPHPPFDPPQAFLDLYKDAEIPEPPVGDWAMQEDPMQLGLNPVTDKGLVPKRRLKQAMAAYYALITHLDHQIGRFLQVLNEYGEMNNTIIIFTSDHGEMLGDHHMFRKAVPYEGSARIPFILNDPGNRLGLKRGAVRNEVIELRDIMPTVLDAAGARIPDAVDGRSILELARAGSASPDRQQDASLDSAVQGWRPHLHGEHAYGHLSNHWLTNGKEKYIWFSQTGQEQYFNLEKDPLELHNAVNDAEYADCIVHWRQQLIEELKAREEGYSDGEQLIAGIAPRSTLSFLKA</sequence>
<dbReference type="RefSeq" id="WP_085495828.1">
    <property type="nucleotide sequence ID" value="NZ_FXAZ01000004.1"/>
</dbReference>
<dbReference type="PROSITE" id="PS00149">
    <property type="entry name" value="SULFATASE_2"/>
    <property type="match status" value="1"/>
</dbReference>
<keyword evidence="3" id="KW-0378">Hydrolase</keyword>
<dbReference type="Pfam" id="PF00884">
    <property type="entry name" value="Sulfatase"/>
    <property type="match status" value="1"/>
</dbReference>
<dbReference type="STRING" id="1852522.SAMN06295960_3278"/>
<dbReference type="InterPro" id="IPR000917">
    <property type="entry name" value="Sulfatase_N"/>
</dbReference>
<evidence type="ECO:0000256" key="1">
    <source>
        <dbReference type="ARBA" id="ARBA00008779"/>
    </source>
</evidence>
<dbReference type="PANTHER" id="PTHR45953">
    <property type="entry name" value="IDURONATE 2-SULFATASE"/>
    <property type="match status" value="1"/>
</dbReference>
<dbReference type="InterPro" id="IPR017850">
    <property type="entry name" value="Alkaline_phosphatase_core_sf"/>
</dbReference>